<evidence type="ECO:0000256" key="3">
    <source>
        <dbReference type="ARBA" id="ARBA00022840"/>
    </source>
</evidence>
<dbReference type="Pfam" id="PF00012">
    <property type="entry name" value="HSP70"/>
    <property type="match status" value="2"/>
</dbReference>
<dbReference type="PROSITE" id="PS00329">
    <property type="entry name" value="HSP70_2"/>
    <property type="match status" value="1"/>
</dbReference>
<dbReference type="CDD" id="cd10231">
    <property type="entry name" value="ASKHA_NBD_HSP70_YegD-like"/>
    <property type="match status" value="1"/>
</dbReference>
<name>A0A125NW61_HYPSL</name>
<dbReference type="InterPro" id="IPR013126">
    <property type="entry name" value="Hsp_70_fam"/>
</dbReference>
<dbReference type="Proteomes" id="UP000059074">
    <property type="component" value="Unassembled WGS sequence"/>
</dbReference>
<dbReference type="RefSeq" id="WP_068459012.1">
    <property type="nucleotide sequence ID" value="NZ_LMTR01000015.1"/>
</dbReference>
<dbReference type="PRINTS" id="PR00301">
    <property type="entry name" value="HEATSHOCK70"/>
</dbReference>
<comment type="similarity">
    <text evidence="1">Belongs to the heat shock protein 70 family.</text>
</comment>
<dbReference type="STRING" id="121290.APY04_0203"/>
<accession>A0A125NW61</accession>
<dbReference type="EMBL" id="LMTR01000015">
    <property type="protein sequence ID" value="KWT71920.1"/>
    <property type="molecule type" value="Genomic_DNA"/>
</dbReference>
<dbReference type="Gene3D" id="3.30.420.40">
    <property type="match status" value="3"/>
</dbReference>
<keyword evidence="2" id="KW-0547">Nucleotide-binding</keyword>
<dbReference type="Gene3D" id="3.90.640.10">
    <property type="entry name" value="Actin, Chain A, domain 4"/>
    <property type="match status" value="1"/>
</dbReference>
<dbReference type="InterPro" id="IPR018181">
    <property type="entry name" value="Heat_shock_70_CS"/>
</dbReference>
<evidence type="ECO:0000256" key="1">
    <source>
        <dbReference type="ARBA" id="ARBA00007381"/>
    </source>
</evidence>
<dbReference type="InterPro" id="IPR043129">
    <property type="entry name" value="ATPase_NBD"/>
</dbReference>
<dbReference type="InterPro" id="IPR042054">
    <property type="entry name" value="YegD-like"/>
</dbReference>
<reference evidence="4 5" key="1">
    <citation type="submission" date="2015-10" db="EMBL/GenBank/DDBJ databases">
        <title>Transcriptomic analysis of a linuron degrading triple-species bacterial consortium.</title>
        <authorList>
            <person name="Albers P."/>
        </authorList>
    </citation>
    <scope>NUCLEOTIDE SEQUENCE [LARGE SCALE GENOMIC DNA]</scope>
    <source>
        <strain evidence="4 5">WDL6</strain>
    </source>
</reference>
<sequence>MTLASGACGLDFGTSNSAIGHAAEAHPALIPLQEGRVSIPTAVFFSFEDASVTFGRDAVSRYLQRENGRLMRSLKSVLGSSLIHEQTQVGAKRLRFDEIVSLFLSYVRNAADEPASVVMGRPVFFVDENPEADKNAEDQLRQAAQHAGFKHIEFQFEPIAAALDYERQVAAEELAFVVDIGGGTSDFSIVRVAPHRRGKPDRKSDILAYSGVHIGGTDFDRRLELDAVLPSLGLGAKLRHKNMETPSWWYQDLATWQRINFLYDSKIFADMRQVRRDMFEPEKLDRLLEVLENRKGHALLTAVEDVKIELSSVSQVSMDLQKLAGIEPIDITRQQFERAIADQIDRIHTTIRSTLSQSNVSADAIGAVFLTGGSSRIPLLLATLREAFTNARIVEGDAFGSVATGLALEAHSRFGATHV</sequence>
<proteinExistence type="inferred from homology"/>
<evidence type="ECO:0000313" key="5">
    <source>
        <dbReference type="Proteomes" id="UP000059074"/>
    </source>
</evidence>
<dbReference type="SUPFAM" id="SSF53067">
    <property type="entry name" value="Actin-like ATPase domain"/>
    <property type="match status" value="2"/>
</dbReference>
<dbReference type="PATRIC" id="fig|121290.4.peg.2849"/>
<evidence type="ECO:0000256" key="2">
    <source>
        <dbReference type="ARBA" id="ARBA00022741"/>
    </source>
</evidence>
<gene>
    <name evidence="4" type="ORF">APY04_0203</name>
</gene>
<keyword evidence="5" id="KW-1185">Reference proteome</keyword>
<dbReference type="PROSITE" id="PS01036">
    <property type="entry name" value="HSP70_3"/>
    <property type="match status" value="1"/>
</dbReference>
<dbReference type="GO" id="GO:0005524">
    <property type="term" value="F:ATP binding"/>
    <property type="evidence" value="ECO:0007669"/>
    <property type="project" value="UniProtKB-KW"/>
</dbReference>
<dbReference type="PANTHER" id="PTHR19375">
    <property type="entry name" value="HEAT SHOCK PROTEIN 70KDA"/>
    <property type="match status" value="1"/>
</dbReference>
<evidence type="ECO:0000313" key="4">
    <source>
        <dbReference type="EMBL" id="KWT71920.1"/>
    </source>
</evidence>
<dbReference type="OrthoDB" id="9807934at2"/>
<protein>
    <submittedName>
        <fullName evidence="4">Putative heat shock protein YegD</fullName>
    </submittedName>
</protein>
<organism evidence="4 5">
    <name type="scientific">Hyphomicrobium sulfonivorans</name>
    <dbReference type="NCBI Taxonomy" id="121290"/>
    <lineage>
        <taxon>Bacteria</taxon>
        <taxon>Pseudomonadati</taxon>
        <taxon>Pseudomonadota</taxon>
        <taxon>Alphaproteobacteria</taxon>
        <taxon>Hyphomicrobiales</taxon>
        <taxon>Hyphomicrobiaceae</taxon>
        <taxon>Hyphomicrobium</taxon>
    </lineage>
</organism>
<keyword evidence="4" id="KW-0346">Stress response</keyword>
<keyword evidence="3" id="KW-0067">ATP-binding</keyword>
<dbReference type="GO" id="GO:0140662">
    <property type="term" value="F:ATP-dependent protein folding chaperone"/>
    <property type="evidence" value="ECO:0007669"/>
    <property type="project" value="InterPro"/>
</dbReference>
<dbReference type="AlphaFoldDB" id="A0A125NW61"/>
<comment type="caution">
    <text evidence="4">The sequence shown here is derived from an EMBL/GenBank/DDBJ whole genome shotgun (WGS) entry which is preliminary data.</text>
</comment>